<accession>A0ABR0AGA1</accession>
<name>A0ABR0AGA1_9CRUS</name>
<dbReference type="Proteomes" id="UP001234178">
    <property type="component" value="Unassembled WGS sequence"/>
</dbReference>
<evidence type="ECO:0000313" key="1">
    <source>
        <dbReference type="EMBL" id="KAK4024152.1"/>
    </source>
</evidence>
<reference evidence="1 2" key="1">
    <citation type="journal article" date="2023" name="Nucleic Acids Res.">
        <title>The hologenome of Daphnia magna reveals possible DNA methylation and microbiome-mediated evolution of the host genome.</title>
        <authorList>
            <person name="Chaturvedi A."/>
            <person name="Li X."/>
            <person name="Dhandapani V."/>
            <person name="Marshall H."/>
            <person name="Kissane S."/>
            <person name="Cuenca-Cambronero M."/>
            <person name="Asole G."/>
            <person name="Calvet F."/>
            <person name="Ruiz-Romero M."/>
            <person name="Marangio P."/>
            <person name="Guigo R."/>
            <person name="Rago D."/>
            <person name="Mirbahai L."/>
            <person name="Eastwood N."/>
            <person name="Colbourne J.K."/>
            <person name="Zhou J."/>
            <person name="Mallon E."/>
            <person name="Orsini L."/>
        </authorList>
    </citation>
    <scope>NUCLEOTIDE SEQUENCE [LARGE SCALE GENOMIC DNA]</scope>
    <source>
        <strain evidence="1">LRV0_1</strain>
    </source>
</reference>
<protein>
    <submittedName>
        <fullName evidence="1">Uncharacterized protein</fullName>
    </submittedName>
</protein>
<dbReference type="EMBL" id="JAOYFB010000037">
    <property type="protein sequence ID" value="KAK4024152.1"/>
    <property type="molecule type" value="Genomic_DNA"/>
</dbReference>
<organism evidence="1 2">
    <name type="scientific">Daphnia magna</name>
    <dbReference type="NCBI Taxonomy" id="35525"/>
    <lineage>
        <taxon>Eukaryota</taxon>
        <taxon>Metazoa</taxon>
        <taxon>Ecdysozoa</taxon>
        <taxon>Arthropoda</taxon>
        <taxon>Crustacea</taxon>
        <taxon>Branchiopoda</taxon>
        <taxon>Diplostraca</taxon>
        <taxon>Cladocera</taxon>
        <taxon>Anomopoda</taxon>
        <taxon>Daphniidae</taxon>
        <taxon>Daphnia</taxon>
    </lineage>
</organism>
<comment type="caution">
    <text evidence="1">The sequence shown here is derived from an EMBL/GenBank/DDBJ whole genome shotgun (WGS) entry which is preliminary data.</text>
</comment>
<proteinExistence type="predicted"/>
<keyword evidence="2" id="KW-1185">Reference proteome</keyword>
<sequence>MEDCTVAGLQESCYPHGERGLLELIVELSPMGSVNQYRCIQSFQYSSTAQSKHNCSIKLLAPKVYTTVPFIVVSGVGKSQSANPMHQQSDDTQMTLPSVVCLFVTAITDGESSLTNDA</sequence>
<gene>
    <name evidence="1" type="ORF">OUZ56_009540</name>
</gene>
<evidence type="ECO:0000313" key="2">
    <source>
        <dbReference type="Proteomes" id="UP001234178"/>
    </source>
</evidence>